<dbReference type="Pfam" id="PF09939">
    <property type="entry name" value="DUF2171"/>
    <property type="match status" value="1"/>
</dbReference>
<evidence type="ECO:0000256" key="1">
    <source>
        <dbReference type="SAM" id="MobiDB-lite"/>
    </source>
</evidence>
<evidence type="ECO:0000313" key="3">
    <source>
        <dbReference type="Proteomes" id="UP001055153"/>
    </source>
</evidence>
<evidence type="ECO:0000313" key="2">
    <source>
        <dbReference type="EMBL" id="GJE02967.1"/>
    </source>
</evidence>
<accession>A0ABQ4SIG7</accession>
<gene>
    <name evidence="2" type="ORF">GMJLKIPL_4917</name>
</gene>
<feature type="region of interest" description="Disordered" evidence="1">
    <location>
        <begin position="37"/>
        <end position="63"/>
    </location>
</feature>
<comment type="caution">
    <text evidence="2">The sequence shown here is derived from an EMBL/GenBank/DDBJ whole genome shotgun (WGS) entry which is preliminary data.</text>
</comment>
<keyword evidence="3" id="KW-1185">Reference proteome</keyword>
<sequence>MFDASEIKGHMEVLGSDGQLVGTVDHLDETDRIKLVRKDRAAHDPDPHYSRSSGSPGWIGTST</sequence>
<reference evidence="2" key="2">
    <citation type="submission" date="2021-08" db="EMBL/GenBank/DDBJ databases">
        <authorList>
            <person name="Tani A."/>
            <person name="Ola A."/>
            <person name="Ogura Y."/>
            <person name="Katsura K."/>
            <person name="Hayashi T."/>
        </authorList>
    </citation>
    <scope>NUCLEOTIDE SEQUENCE</scope>
    <source>
        <strain evidence="2">DSM 17168</strain>
    </source>
</reference>
<dbReference type="EMBL" id="BPQQ01000066">
    <property type="protein sequence ID" value="GJE02967.1"/>
    <property type="molecule type" value="Genomic_DNA"/>
</dbReference>
<dbReference type="InterPro" id="IPR018684">
    <property type="entry name" value="DUF2171"/>
</dbReference>
<feature type="compositionally biased region" description="Basic and acidic residues" evidence="1">
    <location>
        <begin position="37"/>
        <end position="49"/>
    </location>
</feature>
<protein>
    <recommendedName>
        <fullName evidence="4">DUF2171 domain-containing protein</fullName>
    </recommendedName>
</protein>
<dbReference type="Proteomes" id="UP001055153">
    <property type="component" value="Unassembled WGS sequence"/>
</dbReference>
<evidence type="ECO:0008006" key="4">
    <source>
        <dbReference type="Google" id="ProtNLM"/>
    </source>
</evidence>
<dbReference type="RefSeq" id="WP_238240296.1">
    <property type="nucleotide sequence ID" value="NZ_BPQQ01000066.1"/>
</dbReference>
<organism evidence="2 3">
    <name type="scientific">Methylobacterium isbiliense</name>
    <dbReference type="NCBI Taxonomy" id="315478"/>
    <lineage>
        <taxon>Bacteria</taxon>
        <taxon>Pseudomonadati</taxon>
        <taxon>Pseudomonadota</taxon>
        <taxon>Alphaproteobacteria</taxon>
        <taxon>Hyphomicrobiales</taxon>
        <taxon>Methylobacteriaceae</taxon>
        <taxon>Methylobacterium</taxon>
    </lineage>
</organism>
<proteinExistence type="predicted"/>
<reference evidence="2" key="1">
    <citation type="journal article" date="2021" name="Front. Microbiol.">
        <title>Comprehensive Comparative Genomics and Phenotyping of Methylobacterium Species.</title>
        <authorList>
            <person name="Alessa O."/>
            <person name="Ogura Y."/>
            <person name="Fujitani Y."/>
            <person name="Takami H."/>
            <person name="Hayashi T."/>
            <person name="Sahin N."/>
            <person name="Tani A."/>
        </authorList>
    </citation>
    <scope>NUCLEOTIDE SEQUENCE</scope>
    <source>
        <strain evidence="2">DSM 17168</strain>
    </source>
</reference>
<name>A0ABQ4SIG7_9HYPH</name>
<feature type="compositionally biased region" description="Polar residues" evidence="1">
    <location>
        <begin position="50"/>
        <end position="63"/>
    </location>
</feature>